<dbReference type="InterPro" id="IPR009343">
    <property type="entry name" value="DUF1002"/>
</dbReference>
<name>A0A116MKR4_STRSU</name>
<dbReference type="RefSeq" id="WP_044760290.1">
    <property type="nucleotide sequence ID" value="NZ_CEFC01000151.1"/>
</dbReference>
<evidence type="ECO:0000313" key="1">
    <source>
        <dbReference type="EMBL" id="CYV53074.1"/>
    </source>
</evidence>
<dbReference type="AlphaFoldDB" id="A0A116MKR4"/>
<dbReference type="EMBL" id="FIHM01000051">
    <property type="protein sequence ID" value="CYV53074.1"/>
    <property type="molecule type" value="Genomic_DNA"/>
</dbReference>
<reference evidence="1 2" key="1">
    <citation type="submission" date="2016-02" db="EMBL/GenBank/DDBJ databases">
        <authorList>
            <consortium name="Pathogen Informatics"/>
        </authorList>
    </citation>
    <scope>NUCLEOTIDE SEQUENCE [LARGE SCALE GENOMIC DNA]</scope>
    <source>
        <strain evidence="1 2">LSS64</strain>
    </source>
</reference>
<organism evidence="1 2">
    <name type="scientific">Streptococcus suis</name>
    <dbReference type="NCBI Taxonomy" id="1307"/>
    <lineage>
        <taxon>Bacteria</taxon>
        <taxon>Bacillati</taxon>
        <taxon>Bacillota</taxon>
        <taxon>Bacilli</taxon>
        <taxon>Lactobacillales</taxon>
        <taxon>Streptococcaceae</taxon>
        <taxon>Streptococcus</taxon>
    </lineage>
</organism>
<protein>
    <submittedName>
        <fullName evidence="1">Inosine-5'-monophosphate dehydrogenase</fullName>
    </submittedName>
</protein>
<dbReference type="Proteomes" id="UP000074850">
    <property type="component" value="Unassembled WGS sequence"/>
</dbReference>
<dbReference type="Pfam" id="PF06207">
    <property type="entry name" value="DUF1002"/>
    <property type="match status" value="1"/>
</dbReference>
<evidence type="ECO:0000313" key="2">
    <source>
        <dbReference type="Proteomes" id="UP000074850"/>
    </source>
</evidence>
<proteinExistence type="predicted"/>
<accession>A0A116MKR4</accession>
<gene>
    <name evidence="1" type="ORF">ERS132426_01863</name>
</gene>
<sequence length="320" mass="33677">MKKSLGKILLAPVVLGLGLGLSLAPLVQAEIQTDVINEKWGKPTLVYGGGLSDAQATEVNNLFGISDVNNVSRQVVVGTDMDQYLGTSGADTASLYSSVLVQKQDAGKGVVVDIKTPQNITLITETQYANAAITAGATDVLIDVAAPIQVTGESALTGVYKALAANGETVDTARTEVAQQELETVNEVATAHTGDTNFDSSALDKAVAEIKTALADYKKSNGQVASESDINTMINDVLANNGLENVITADEISKLVTFAKAYQETSAIDSAEVAAQLNQFKQQAEQQISEAYKNLQDSGILEKIGAFFENLWKGLTGLFA</sequence>